<dbReference type="Proteomes" id="UP000599312">
    <property type="component" value="Unassembled WGS sequence"/>
</dbReference>
<dbReference type="InterPro" id="IPR016071">
    <property type="entry name" value="Staphylococal_nuclease_OB-fold"/>
</dbReference>
<keyword evidence="4" id="KW-1185">Reference proteome</keyword>
<feature type="chain" id="PRO_5037208567" evidence="1">
    <location>
        <begin position="19"/>
        <end position="155"/>
    </location>
</feature>
<feature type="domain" description="TNase-like" evidence="2">
    <location>
        <begin position="27"/>
        <end position="142"/>
    </location>
</feature>
<sequence>MRFFVFFSFLLASLSAQAQPIAGQASVIDGDTIEIAGTRIRLHGIDAPESGQICQDARERNYRCGQQAAFALADWIGRATVSCEPRDTDRYGRVVAVCRARGQDMNQWMVRAGWAIAYREYSQEYVPDELTARRARAGLWDGTFVPPSEWRRGRR</sequence>
<dbReference type="Pfam" id="PF00565">
    <property type="entry name" value="SNase"/>
    <property type="match status" value="1"/>
</dbReference>
<evidence type="ECO:0000256" key="1">
    <source>
        <dbReference type="SAM" id="SignalP"/>
    </source>
</evidence>
<accession>A0A931BRB7</accession>
<protein>
    <submittedName>
        <fullName evidence="3">Thermonuclease family protein</fullName>
    </submittedName>
</protein>
<dbReference type="SUPFAM" id="SSF50199">
    <property type="entry name" value="Staphylococcal nuclease"/>
    <property type="match status" value="1"/>
</dbReference>
<dbReference type="RefSeq" id="WP_196272602.1">
    <property type="nucleotide sequence ID" value="NZ_JADQDO010000007.1"/>
</dbReference>
<keyword evidence="1" id="KW-0732">Signal</keyword>
<feature type="signal peptide" evidence="1">
    <location>
        <begin position="1"/>
        <end position="18"/>
    </location>
</feature>
<evidence type="ECO:0000313" key="4">
    <source>
        <dbReference type="Proteomes" id="UP000599312"/>
    </source>
</evidence>
<dbReference type="InterPro" id="IPR035437">
    <property type="entry name" value="SNase_OB-fold_sf"/>
</dbReference>
<organism evidence="3 4">
    <name type="scientific">Microvirga alba</name>
    <dbReference type="NCBI Taxonomy" id="2791025"/>
    <lineage>
        <taxon>Bacteria</taxon>
        <taxon>Pseudomonadati</taxon>
        <taxon>Pseudomonadota</taxon>
        <taxon>Alphaproteobacteria</taxon>
        <taxon>Hyphomicrobiales</taxon>
        <taxon>Methylobacteriaceae</taxon>
        <taxon>Microvirga</taxon>
    </lineage>
</organism>
<dbReference type="PROSITE" id="PS50830">
    <property type="entry name" value="TNASE_3"/>
    <property type="match status" value="1"/>
</dbReference>
<dbReference type="EMBL" id="JADQDO010000007">
    <property type="protein sequence ID" value="MBF9234613.1"/>
    <property type="molecule type" value="Genomic_DNA"/>
</dbReference>
<dbReference type="AlphaFoldDB" id="A0A931BRB7"/>
<dbReference type="SMART" id="SM00318">
    <property type="entry name" value="SNc"/>
    <property type="match status" value="1"/>
</dbReference>
<gene>
    <name evidence="3" type="ORF">I2H38_14640</name>
</gene>
<dbReference type="PANTHER" id="PTHR12302:SF26">
    <property type="entry name" value="BLR1266 PROTEIN"/>
    <property type="match status" value="1"/>
</dbReference>
<comment type="caution">
    <text evidence="3">The sequence shown here is derived from an EMBL/GenBank/DDBJ whole genome shotgun (WGS) entry which is preliminary data.</text>
</comment>
<evidence type="ECO:0000259" key="2">
    <source>
        <dbReference type="PROSITE" id="PS50830"/>
    </source>
</evidence>
<evidence type="ECO:0000313" key="3">
    <source>
        <dbReference type="EMBL" id="MBF9234613.1"/>
    </source>
</evidence>
<dbReference type="PANTHER" id="PTHR12302">
    <property type="entry name" value="EBNA2 BINDING PROTEIN P100"/>
    <property type="match status" value="1"/>
</dbReference>
<proteinExistence type="predicted"/>
<name>A0A931BRB7_9HYPH</name>
<reference evidence="3" key="1">
    <citation type="submission" date="2020-11" db="EMBL/GenBank/DDBJ databases">
        <authorList>
            <person name="Kim M.K."/>
        </authorList>
    </citation>
    <scope>NUCLEOTIDE SEQUENCE</scope>
    <source>
        <strain evidence="3">BT350</strain>
    </source>
</reference>
<dbReference type="Gene3D" id="2.40.50.90">
    <property type="match status" value="1"/>
</dbReference>